<sequence>MQTVHLTCYFIVTIMTRSLGVALLSGSQRLNRKMAFSIYVVTLLLSYYTLSSYVAYLDFALICITIAGACLCMNMIWVALNGNLKLSRLRLLGTGLVLTGGLLLIVL</sequence>
<feature type="transmembrane region" description="Helical" evidence="1">
    <location>
        <begin position="36"/>
        <end position="53"/>
    </location>
</feature>
<organism evidence="2 3">
    <name type="scientific">Enterobacter chinensis</name>
    <dbReference type="NCBI Taxonomy" id="3030997"/>
    <lineage>
        <taxon>Bacteria</taxon>
        <taxon>Pseudomonadati</taxon>
        <taxon>Pseudomonadota</taxon>
        <taxon>Gammaproteobacteria</taxon>
        <taxon>Enterobacterales</taxon>
        <taxon>Enterobacteriaceae</taxon>
        <taxon>Enterobacter</taxon>
    </lineage>
</organism>
<keyword evidence="1" id="KW-0812">Transmembrane</keyword>
<comment type="caution">
    <text evidence="2">The sequence shown here is derived from an EMBL/GenBank/DDBJ whole genome shotgun (WGS) entry which is preliminary data.</text>
</comment>
<evidence type="ECO:0008006" key="4">
    <source>
        <dbReference type="Google" id="ProtNLM"/>
    </source>
</evidence>
<dbReference type="Proteomes" id="UP001270266">
    <property type="component" value="Unassembled WGS sequence"/>
</dbReference>
<feature type="transmembrane region" description="Helical" evidence="1">
    <location>
        <begin position="6"/>
        <end position="24"/>
    </location>
</feature>
<accession>A0ABU5D7H2</accession>
<dbReference type="RefSeq" id="WP_320387329.1">
    <property type="nucleotide sequence ID" value="NZ_JARDVI010000007.1"/>
</dbReference>
<feature type="transmembrane region" description="Helical" evidence="1">
    <location>
        <begin position="89"/>
        <end position="106"/>
    </location>
</feature>
<gene>
    <name evidence="2" type="ORF">PYW49_20030</name>
</gene>
<evidence type="ECO:0000313" key="3">
    <source>
        <dbReference type="Proteomes" id="UP001270266"/>
    </source>
</evidence>
<name>A0ABU5D7H2_9ENTR</name>
<keyword evidence="1" id="KW-1133">Transmembrane helix</keyword>
<evidence type="ECO:0000313" key="2">
    <source>
        <dbReference type="EMBL" id="MDY0419942.1"/>
    </source>
</evidence>
<keyword evidence="3" id="KW-1185">Reference proteome</keyword>
<proteinExistence type="predicted"/>
<dbReference type="EMBL" id="JARDVI010000007">
    <property type="protein sequence ID" value="MDY0419942.1"/>
    <property type="molecule type" value="Genomic_DNA"/>
</dbReference>
<protein>
    <recommendedName>
        <fullName evidence="4">EamA domain-containing protein</fullName>
    </recommendedName>
</protein>
<evidence type="ECO:0000256" key="1">
    <source>
        <dbReference type="SAM" id="Phobius"/>
    </source>
</evidence>
<feature type="transmembrane region" description="Helical" evidence="1">
    <location>
        <begin position="59"/>
        <end position="80"/>
    </location>
</feature>
<reference evidence="2 3" key="1">
    <citation type="submission" date="2023-02" db="EMBL/GenBank/DDBJ databases">
        <title>The draft genomes of Enterobacter strains.</title>
        <authorList>
            <person name="He Y."/>
            <person name="Feng Y."/>
            <person name="Zong Z."/>
        </authorList>
    </citation>
    <scope>NUCLEOTIDE SEQUENCE [LARGE SCALE GENOMIC DNA]</scope>
    <source>
        <strain evidence="2 3">170198</strain>
    </source>
</reference>
<keyword evidence="1" id="KW-0472">Membrane</keyword>